<dbReference type="KEGG" id="mnh:FG904_02470"/>
<proteinExistence type="predicted"/>
<feature type="transmembrane region" description="Helical" evidence="2">
    <location>
        <begin position="88"/>
        <end position="111"/>
    </location>
</feature>
<feature type="region of interest" description="Disordered" evidence="1">
    <location>
        <begin position="1"/>
        <end position="32"/>
    </location>
</feature>
<evidence type="ECO:0000313" key="3">
    <source>
        <dbReference type="EMBL" id="QCZ36856.1"/>
    </source>
</evidence>
<organism evidence="3 4">
    <name type="scientific">Mycoplasma nasistruthionis</name>
    <dbReference type="NCBI Taxonomy" id="353852"/>
    <lineage>
        <taxon>Bacteria</taxon>
        <taxon>Bacillati</taxon>
        <taxon>Mycoplasmatota</taxon>
        <taxon>Mollicutes</taxon>
        <taxon>Mycoplasmataceae</taxon>
        <taxon>Mycoplasma</taxon>
    </lineage>
</organism>
<accession>A0A5B7XVL1</accession>
<dbReference type="OrthoDB" id="398791at2"/>
<dbReference type="NCBIfam" id="NF045846">
    <property type="entry name" value="MSC0882_dom"/>
    <property type="match status" value="1"/>
</dbReference>
<keyword evidence="2" id="KW-1133">Transmembrane helix</keyword>
<dbReference type="InterPro" id="IPR059214">
    <property type="entry name" value="MSC_0882-like"/>
</dbReference>
<feature type="transmembrane region" description="Helical" evidence="2">
    <location>
        <begin position="248"/>
        <end position="270"/>
    </location>
</feature>
<evidence type="ECO:0000256" key="2">
    <source>
        <dbReference type="SAM" id="Phobius"/>
    </source>
</evidence>
<dbReference type="EMBL" id="CP040825">
    <property type="protein sequence ID" value="QCZ36856.1"/>
    <property type="molecule type" value="Genomic_DNA"/>
</dbReference>
<protein>
    <submittedName>
        <fullName evidence="3">Uncharacterized protein</fullName>
    </submittedName>
</protein>
<feature type="transmembrane region" description="Helical" evidence="2">
    <location>
        <begin position="187"/>
        <end position="209"/>
    </location>
</feature>
<keyword evidence="2" id="KW-0472">Membrane</keyword>
<dbReference type="RefSeq" id="WP_139592337.1">
    <property type="nucleotide sequence ID" value="NZ_CP040825.1"/>
</dbReference>
<feature type="transmembrane region" description="Helical" evidence="2">
    <location>
        <begin position="307"/>
        <end position="328"/>
    </location>
</feature>
<name>A0A5B7XVL1_9MOLU</name>
<gene>
    <name evidence="3" type="ORF">FG904_02470</name>
</gene>
<sequence>MNPENQNFNNNPNNNNFNNNQNQNFNPNYTNQYQQPQYNQFQGAQQFTAQVPSGINTSMNNVNYQADPKGELPKALYNTFKREKRISLIAMLFWLSVLLISIAGIIATYLVCRFSLQNDQNKGIIYYLFSSVLLLISLIYTVKSSIKRTSWKRGEQKTRDDYAKGNISSISVFQDTYRSLSFKMLRLNWILAFFLTYFGLFTIIITILYNQSTPWQIGHKPVDNSSFSFFIELKWPEVLNNGFGNTKLLLILSTVFIGIVCVLFTLVRVFDLKRIAEIKENLGADSATIINAVATEKKSENKAWIKSYTIVFIIVVLIPLILFIYLVWRGIIRRGKK</sequence>
<reference evidence="3 4" key="1">
    <citation type="submission" date="2019-06" db="EMBL/GenBank/DDBJ databases">
        <title>Mycoplasma sp. 2F1A isolated from ostrich.</title>
        <authorList>
            <person name="Spergser J."/>
        </authorList>
    </citation>
    <scope>NUCLEOTIDE SEQUENCE [LARGE SCALE GENOMIC DNA]</scope>
    <source>
        <strain evidence="3 4">2F1A</strain>
    </source>
</reference>
<dbReference type="AlphaFoldDB" id="A0A5B7XVL1"/>
<evidence type="ECO:0000313" key="4">
    <source>
        <dbReference type="Proteomes" id="UP000305457"/>
    </source>
</evidence>
<evidence type="ECO:0000256" key="1">
    <source>
        <dbReference type="SAM" id="MobiDB-lite"/>
    </source>
</evidence>
<feature type="transmembrane region" description="Helical" evidence="2">
    <location>
        <begin position="123"/>
        <end position="142"/>
    </location>
</feature>
<dbReference type="Proteomes" id="UP000305457">
    <property type="component" value="Chromosome"/>
</dbReference>
<keyword evidence="2" id="KW-0812">Transmembrane</keyword>